<dbReference type="Gene3D" id="3.60.20.30">
    <property type="entry name" value="(Glycosyl)asparaginase"/>
    <property type="match status" value="1"/>
</dbReference>
<feature type="binding site" evidence="2">
    <location>
        <begin position="210"/>
        <end position="213"/>
    </location>
    <ligand>
        <name>substrate</name>
    </ligand>
</feature>
<dbReference type="InterPro" id="IPR006311">
    <property type="entry name" value="TAT_signal"/>
</dbReference>
<evidence type="ECO:0000256" key="2">
    <source>
        <dbReference type="PIRSR" id="PIRSR600246-2"/>
    </source>
</evidence>
<evidence type="ECO:0000256" key="3">
    <source>
        <dbReference type="PIRSR" id="PIRSR600246-3"/>
    </source>
</evidence>
<dbReference type="RefSeq" id="WP_321535738.1">
    <property type="nucleotide sequence ID" value="NZ_JARGDL010000008.1"/>
</dbReference>
<feature type="site" description="Cleavage; by autolysis" evidence="3">
    <location>
        <begin position="181"/>
        <end position="182"/>
    </location>
</feature>
<comment type="caution">
    <text evidence="4">The sequence shown here is derived from an EMBL/GenBank/DDBJ whole genome shotgun (WGS) entry which is preliminary data.</text>
</comment>
<dbReference type="AlphaFoldDB" id="A0AAE3TCI7"/>
<dbReference type="PROSITE" id="PS51318">
    <property type="entry name" value="TAT"/>
    <property type="match status" value="1"/>
</dbReference>
<evidence type="ECO:0000256" key="1">
    <source>
        <dbReference type="PIRSR" id="PIRSR600246-1"/>
    </source>
</evidence>
<dbReference type="CDD" id="cd04513">
    <property type="entry name" value="Glycosylasparaginase"/>
    <property type="match status" value="1"/>
</dbReference>
<dbReference type="InterPro" id="IPR029055">
    <property type="entry name" value="Ntn_hydrolases_N"/>
</dbReference>
<dbReference type="InterPro" id="IPR019546">
    <property type="entry name" value="TAT_signal_bac_arc"/>
</dbReference>
<feature type="binding site" evidence="2">
    <location>
        <begin position="233"/>
        <end position="236"/>
    </location>
    <ligand>
        <name>substrate</name>
    </ligand>
</feature>
<dbReference type="SUPFAM" id="SSF56235">
    <property type="entry name" value="N-terminal nucleophile aminohydrolases (Ntn hydrolases)"/>
    <property type="match status" value="1"/>
</dbReference>
<dbReference type="FunFam" id="3.60.20.30:FF:000005">
    <property type="entry name" value="N(4)-(Beta-N-acetylglucosaminyl)-L-asparaginase"/>
    <property type="match status" value="1"/>
</dbReference>
<dbReference type="InterPro" id="IPR000246">
    <property type="entry name" value="Peptidase_T2"/>
</dbReference>
<dbReference type="PANTHER" id="PTHR10188">
    <property type="entry name" value="L-ASPARAGINASE"/>
    <property type="match status" value="1"/>
</dbReference>
<dbReference type="Pfam" id="PF01112">
    <property type="entry name" value="Asparaginase_2"/>
    <property type="match status" value="1"/>
</dbReference>
<dbReference type="GO" id="GO:0016811">
    <property type="term" value="F:hydrolase activity, acting on carbon-nitrogen (but not peptide) bonds, in linear amides"/>
    <property type="evidence" value="ECO:0007669"/>
    <property type="project" value="UniProtKB-ARBA"/>
</dbReference>
<evidence type="ECO:0000313" key="4">
    <source>
        <dbReference type="EMBL" id="MDF1611970.1"/>
    </source>
</evidence>
<dbReference type="Proteomes" id="UP001221302">
    <property type="component" value="Unassembled WGS sequence"/>
</dbReference>
<gene>
    <name evidence="4" type="ORF">P0M35_07395</name>
</gene>
<accession>A0AAE3TCI7</accession>
<feature type="active site" description="Nucleophile" evidence="1">
    <location>
        <position position="182"/>
    </location>
</feature>
<organism evidence="4 5">
    <name type="scientific">Stygiobacter electus</name>
    <dbReference type="NCBI Taxonomy" id="3032292"/>
    <lineage>
        <taxon>Bacteria</taxon>
        <taxon>Pseudomonadati</taxon>
        <taxon>Ignavibacteriota</taxon>
        <taxon>Ignavibacteria</taxon>
        <taxon>Ignavibacteriales</taxon>
        <taxon>Melioribacteraceae</taxon>
        <taxon>Stygiobacter</taxon>
    </lineage>
</organism>
<reference evidence="4" key="1">
    <citation type="submission" date="2023-03" db="EMBL/GenBank/DDBJ databases">
        <title>Stygiobacter electus gen. nov., sp. nov., facultatively anaerobic thermotolerant bacterium of the class Ignavibacteria from a well of Yessentuki mineral water deposit.</title>
        <authorList>
            <person name="Podosokorskaya O.A."/>
            <person name="Elcheninov A.G."/>
            <person name="Petrova N.F."/>
            <person name="Zavarzina D.G."/>
            <person name="Kublanov I.V."/>
            <person name="Merkel A.Y."/>
        </authorList>
    </citation>
    <scope>NUCLEOTIDE SEQUENCE</scope>
    <source>
        <strain evidence="4">09-Me</strain>
    </source>
</reference>
<dbReference type="NCBIfam" id="TIGR01409">
    <property type="entry name" value="TAT_signal_seq"/>
    <property type="match status" value="1"/>
</dbReference>
<sequence length="321" mass="34974">MKISRRNFVKTAAIAGSGLLINHSFSNEAIAYPKSKNIIAVSTWETTIKSTEKAYELLKQNKTSLDAIEYGIRVAEDDPENTTVGYGGAPDEDGIVTLDASIMDWKSNAGSVAAVENIKNVISLARLVMEKTKHVMLAGDGAKKFALENGMKEENLLTEKSKQNYLEWKSKNINQNRIDHDTIGMLAIDSNGNMSGGVSTSGLAYKIHGRVGDSPIIGAALFVDNEIGGAVATGLGELVMRTCGAFLIVEKMREGYSPEQACKIATERIRKLLKKNETTQVGYIALRKDGKIGTYSLSPNFTYCVASNNKNESYKSKFLIK</sequence>
<name>A0AAE3TCI7_9BACT</name>
<evidence type="ECO:0000313" key="5">
    <source>
        <dbReference type="Proteomes" id="UP001221302"/>
    </source>
</evidence>
<protein>
    <submittedName>
        <fullName evidence="4">Isoaspartyl peptidase/L-asparaginase</fullName>
    </submittedName>
</protein>
<dbReference type="EMBL" id="JARGDL010000008">
    <property type="protein sequence ID" value="MDF1611970.1"/>
    <property type="molecule type" value="Genomic_DNA"/>
</dbReference>
<proteinExistence type="predicted"/>
<keyword evidence="5" id="KW-1185">Reference proteome</keyword>
<dbReference type="GO" id="GO:0005737">
    <property type="term" value="C:cytoplasm"/>
    <property type="evidence" value="ECO:0007669"/>
    <property type="project" value="TreeGrafter"/>
</dbReference>
<dbReference type="PANTHER" id="PTHR10188:SF6">
    <property type="entry name" value="N(4)-(BETA-N-ACETYLGLUCOSAMINYL)-L-ASPARAGINASE"/>
    <property type="match status" value="1"/>
</dbReference>